<reference evidence="3 4" key="1">
    <citation type="submission" date="2021-07" db="EMBL/GenBank/DDBJ databases">
        <title>The Aristolochia fimbriata genome: insights into angiosperm evolution, floral development and chemical biosynthesis.</title>
        <authorList>
            <person name="Jiao Y."/>
        </authorList>
    </citation>
    <scope>NUCLEOTIDE SEQUENCE [LARGE SCALE GENOMIC DNA]</scope>
    <source>
        <strain evidence="3">IBCAS-2021</strain>
        <tissue evidence="3">Leaf</tissue>
    </source>
</reference>
<protein>
    <recommendedName>
        <fullName evidence="2">RIN4 pathogenic type III effector avirulence factor Avr cleavage site domain-containing protein</fullName>
    </recommendedName>
</protein>
<evidence type="ECO:0000313" key="4">
    <source>
        <dbReference type="Proteomes" id="UP000825729"/>
    </source>
</evidence>
<dbReference type="InterPro" id="IPR008700">
    <property type="entry name" value="TypeIII_avirulence_cleave"/>
</dbReference>
<dbReference type="Pfam" id="PF05627">
    <property type="entry name" value="AvrRpt-cleavage"/>
    <property type="match status" value="2"/>
</dbReference>
<evidence type="ECO:0000256" key="1">
    <source>
        <dbReference type="SAM" id="MobiDB-lite"/>
    </source>
</evidence>
<feature type="compositionally biased region" description="Low complexity" evidence="1">
    <location>
        <begin position="105"/>
        <end position="120"/>
    </location>
</feature>
<dbReference type="EMBL" id="JAINDJ010000003">
    <property type="protein sequence ID" value="KAG9455107.1"/>
    <property type="molecule type" value="Genomic_DNA"/>
</dbReference>
<dbReference type="InterPro" id="IPR040387">
    <property type="entry name" value="RIN4/NOI4"/>
</dbReference>
<proteinExistence type="predicted"/>
<dbReference type="AlphaFoldDB" id="A0AAV7F1Z9"/>
<dbReference type="Proteomes" id="UP000825729">
    <property type="component" value="Unassembled WGS sequence"/>
</dbReference>
<accession>A0AAV7F1Z9</accession>
<feature type="domain" description="RIN4 pathogenic type III effector avirulence factor Avr cleavage site" evidence="2">
    <location>
        <begin position="172"/>
        <end position="204"/>
    </location>
</feature>
<evidence type="ECO:0000259" key="2">
    <source>
        <dbReference type="Pfam" id="PF05627"/>
    </source>
</evidence>
<comment type="caution">
    <text evidence="3">The sequence shown here is derived from an EMBL/GenBank/DDBJ whole genome shotgun (WGS) entry which is preliminary data.</text>
</comment>
<feature type="compositionally biased region" description="Basic and acidic residues" evidence="1">
    <location>
        <begin position="69"/>
        <end position="84"/>
    </location>
</feature>
<evidence type="ECO:0000313" key="3">
    <source>
        <dbReference type="EMBL" id="KAG9455107.1"/>
    </source>
</evidence>
<organism evidence="3 4">
    <name type="scientific">Aristolochia fimbriata</name>
    <name type="common">White veined hardy Dutchman's pipe vine</name>
    <dbReference type="NCBI Taxonomy" id="158543"/>
    <lineage>
        <taxon>Eukaryota</taxon>
        <taxon>Viridiplantae</taxon>
        <taxon>Streptophyta</taxon>
        <taxon>Embryophyta</taxon>
        <taxon>Tracheophyta</taxon>
        <taxon>Spermatophyta</taxon>
        <taxon>Magnoliopsida</taxon>
        <taxon>Magnoliidae</taxon>
        <taxon>Piperales</taxon>
        <taxon>Aristolochiaceae</taxon>
        <taxon>Aristolochia</taxon>
    </lineage>
</organism>
<name>A0AAV7F1Z9_ARIFI</name>
<feature type="region of interest" description="Disordered" evidence="1">
    <location>
        <begin position="58"/>
        <end position="187"/>
    </location>
</feature>
<gene>
    <name evidence="3" type="ORF">H6P81_008011</name>
</gene>
<dbReference type="GO" id="GO:0005886">
    <property type="term" value="C:plasma membrane"/>
    <property type="evidence" value="ECO:0007669"/>
    <property type="project" value="TreeGrafter"/>
</dbReference>
<feature type="domain" description="RIN4 pathogenic type III effector avirulence factor Avr cleavage site" evidence="2">
    <location>
        <begin position="3"/>
        <end position="31"/>
    </location>
</feature>
<sequence>MAQNSHVPKFGNWDRENIPYTMYFENARKEKGGGKMINPNDPEQNPEAFIRGSVNHRVEITQNHKRAPRRVEGGGCRDHMEAPQRYDSVSNRKSLDPQKTRHVRSNNSDTGSDRSNSNSDRSQKQSYHRRKRSGQSSNSAEAGNSFSPSPAKPTRSKTGSTHAEEQMNTHRVASIPKFGSWDETDPKSGDGFTIIFDKVKEQKQMGVTNTATITNESVAHSNTRQNHGNSSPKGKMCCCFFP</sequence>
<dbReference type="PANTHER" id="PTHR33159">
    <property type="entry name" value="RPM1-INTERACTING PROTEIN 4 (RIN4) FAMILY PROTEIN"/>
    <property type="match status" value="1"/>
</dbReference>
<dbReference type="PANTHER" id="PTHR33159:SF49">
    <property type="entry name" value="RPM1-INTERACTING PROTEIN 4"/>
    <property type="match status" value="1"/>
</dbReference>
<keyword evidence="4" id="KW-1185">Reference proteome</keyword>
<feature type="compositionally biased region" description="Polar residues" evidence="1">
    <location>
        <begin position="134"/>
        <end position="148"/>
    </location>
</feature>